<protein>
    <recommendedName>
        <fullName evidence="2">DUF5709 domain-containing protein</fullName>
    </recommendedName>
</protein>
<accession>A0A8J3W525</accession>
<evidence type="ECO:0000259" key="2">
    <source>
        <dbReference type="Pfam" id="PF18970"/>
    </source>
</evidence>
<dbReference type="AlphaFoldDB" id="A0A8J3W525"/>
<dbReference type="EMBL" id="BOOH01000016">
    <property type="protein sequence ID" value="GIH75421.1"/>
    <property type="molecule type" value="Genomic_DNA"/>
</dbReference>
<reference evidence="3 4" key="1">
    <citation type="submission" date="2021-01" db="EMBL/GenBank/DDBJ databases">
        <title>Whole genome shotgun sequence of Planobispora longispora NBRC 13918.</title>
        <authorList>
            <person name="Komaki H."/>
            <person name="Tamura T."/>
        </authorList>
    </citation>
    <scope>NUCLEOTIDE SEQUENCE [LARGE SCALE GENOMIC DNA]</scope>
    <source>
        <strain evidence="3 4">NBRC 13918</strain>
    </source>
</reference>
<gene>
    <name evidence="3" type="ORF">Plo01_18500</name>
</gene>
<name>A0A8J3W525_9ACTN</name>
<feature type="compositionally biased region" description="Basic and acidic residues" evidence="1">
    <location>
        <begin position="1"/>
        <end position="14"/>
    </location>
</feature>
<feature type="region of interest" description="Disordered" evidence="1">
    <location>
        <begin position="1"/>
        <end position="177"/>
    </location>
</feature>
<organism evidence="3 4">
    <name type="scientific">Planobispora longispora</name>
    <dbReference type="NCBI Taxonomy" id="28887"/>
    <lineage>
        <taxon>Bacteria</taxon>
        <taxon>Bacillati</taxon>
        <taxon>Actinomycetota</taxon>
        <taxon>Actinomycetes</taxon>
        <taxon>Streptosporangiales</taxon>
        <taxon>Streptosporangiaceae</taxon>
        <taxon>Planobispora</taxon>
    </lineage>
</organism>
<dbReference type="RefSeq" id="WP_203890093.1">
    <property type="nucleotide sequence ID" value="NZ_BOOH01000016.1"/>
</dbReference>
<sequence>MSEHLPEHDPRSAFEDEGIPDLQDGTPQQQWAADPQEAPLPGDRPIAVDDFGTTVDEQIQGESLEGRLAREVPEEQPMFGADGAGGGMRMDGERDDLEGDLEPSGRDDLETGVPGLSGEGDSDAGASVSSDPYRAGRLVAPDEGVREDTEADLVAGDVGADTGGYTAEEAAMRVEPE</sequence>
<keyword evidence="4" id="KW-1185">Reference proteome</keyword>
<dbReference type="InterPro" id="IPR043763">
    <property type="entry name" value="DUF5709"/>
</dbReference>
<feature type="domain" description="DUF5709" evidence="2">
    <location>
        <begin position="132"/>
        <end position="177"/>
    </location>
</feature>
<feature type="compositionally biased region" description="Basic and acidic residues" evidence="1">
    <location>
        <begin position="64"/>
        <end position="73"/>
    </location>
</feature>
<evidence type="ECO:0000313" key="4">
    <source>
        <dbReference type="Proteomes" id="UP000616724"/>
    </source>
</evidence>
<evidence type="ECO:0000313" key="3">
    <source>
        <dbReference type="EMBL" id="GIH75421.1"/>
    </source>
</evidence>
<dbReference type="Pfam" id="PF18970">
    <property type="entry name" value="DUF5709"/>
    <property type="match status" value="1"/>
</dbReference>
<proteinExistence type="predicted"/>
<evidence type="ECO:0000256" key="1">
    <source>
        <dbReference type="SAM" id="MobiDB-lite"/>
    </source>
</evidence>
<dbReference type="Proteomes" id="UP000616724">
    <property type="component" value="Unassembled WGS sequence"/>
</dbReference>
<comment type="caution">
    <text evidence="3">The sequence shown here is derived from an EMBL/GenBank/DDBJ whole genome shotgun (WGS) entry which is preliminary data.</text>
</comment>